<evidence type="ECO:0000313" key="2">
    <source>
        <dbReference type="EMBL" id="PPQ27176.1"/>
    </source>
</evidence>
<dbReference type="Gene3D" id="3.40.50.720">
    <property type="entry name" value="NAD(P)-binding Rossmann-like Domain"/>
    <property type="match status" value="1"/>
</dbReference>
<protein>
    <submittedName>
        <fullName evidence="2">Saccharopine dehydrogenase</fullName>
    </submittedName>
</protein>
<name>A0A2S6MXT9_RHOGL</name>
<dbReference type="EMBL" id="NHRY01000261">
    <property type="protein sequence ID" value="PPQ27176.1"/>
    <property type="molecule type" value="Genomic_DNA"/>
</dbReference>
<evidence type="ECO:0000313" key="3">
    <source>
        <dbReference type="Proteomes" id="UP000239724"/>
    </source>
</evidence>
<reference evidence="2 3" key="1">
    <citation type="journal article" date="2018" name="Arch. Microbiol.">
        <title>New insights into the metabolic potential of the phototrophic purple bacterium Rhodopila globiformis DSM 161(T) from its draft genome sequence and evidence for a vanadium-dependent nitrogenase.</title>
        <authorList>
            <person name="Imhoff J.F."/>
            <person name="Rahn T."/>
            <person name="Kunzel S."/>
            <person name="Neulinger S.C."/>
        </authorList>
    </citation>
    <scope>NUCLEOTIDE SEQUENCE [LARGE SCALE GENOMIC DNA]</scope>
    <source>
        <strain evidence="2 3">DSM 161</strain>
    </source>
</reference>
<accession>A0A2S6MXT9</accession>
<feature type="domain" description="Saccharopine dehydrogenase NADP binding" evidence="1">
    <location>
        <begin position="5"/>
        <end position="123"/>
    </location>
</feature>
<dbReference type="Proteomes" id="UP000239724">
    <property type="component" value="Unassembled WGS sequence"/>
</dbReference>
<dbReference type="Pfam" id="PF03435">
    <property type="entry name" value="Sacchrp_dh_NADP"/>
    <property type="match status" value="1"/>
</dbReference>
<dbReference type="InterPro" id="IPR036291">
    <property type="entry name" value="NAD(P)-bd_dom_sf"/>
</dbReference>
<dbReference type="SUPFAM" id="SSF51735">
    <property type="entry name" value="NAD(P)-binding Rossmann-fold domains"/>
    <property type="match status" value="1"/>
</dbReference>
<dbReference type="PANTHER" id="PTHR43781">
    <property type="entry name" value="SACCHAROPINE DEHYDROGENASE"/>
    <property type="match status" value="1"/>
</dbReference>
<comment type="caution">
    <text evidence="2">The sequence shown here is derived from an EMBL/GenBank/DDBJ whole genome shotgun (WGS) entry which is preliminary data.</text>
</comment>
<dbReference type="RefSeq" id="WP_104522142.1">
    <property type="nucleotide sequence ID" value="NZ_NHRY01000261.1"/>
</dbReference>
<gene>
    <name evidence="2" type="ORF">CCS01_28005</name>
</gene>
<sequence>MTGNILIYGASGYTGKLVAQTAHEQGLRPILAGRSADRVRAVAEPLGLSWRAFDLFDTTRLDAGLQDIAVVLCIAGPFSATSRSMADACLRRRVHYLDVTGEIDVFEALAARDAEAKQAGVMLLPGVGYDVVPSDCLAVHLHRRLPDATRLTLYMQAIPDISRGTARTMVREIALGVRVRRGGDIVRLDRPERGTCDFGQGPRPTVQIPWGDVSTAFHSTGIPDIDVQAEDVLPFKLVTRLPGFAISAIGLPIIQKWLGSLIDRLPEGPSEVARKAGRGTLVGEVWGAKGDIVRSRLTLPEPYALTAMTACDIARRVASGECQPGFQTPGRVFGPDYILGFAGVTREDLNA</sequence>
<dbReference type="InterPro" id="IPR005097">
    <property type="entry name" value="Sacchrp_dh_NADP-bd"/>
</dbReference>
<proteinExistence type="predicted"/>
<dbReference type="OrthoDB" id="4420885at2"/>
<dbReference type="PANTHER" id="PTHR43781:SF1">
    <property type="entry name" value="SACCHAROPINE DEHYDROGENASE"/>
    <property type="match status" value="1"/>
</dbReference>
<evidence type="ECO:0000259" key="1">
    <source>
        <dbReference type="Pfam" id="PF03435"/>
    </source>
</evidence>
<keyword evidence="3" id="KW-1185">Reference proteome</keyword>
<organism evidence="2 3">
    <name type="scientific">Rhodopila globiformis</name>
    <name type="common">Rhodopseudomonas globiformis</name>
    <dbReference type="NCBI Taxonomy" id="1071"/>
    <lineage>
        <taxon>Bacteria</taxon>
        <taxon>Pseudomonadati</taxon>
        <taxon>Pseudomonadota</taxon>
        <taxon>Alphaproteobacteria</taxon>
        <taxon>Acetobacterales</taxon>
        <taxon>Acetobacteraceae</taxon>
        <taxon>Rhodopila</taxon>
    </lineage>
</organism>
<dbReference type="AlphaFoldDB" id="A0A2S6MXT9"/>